<gene>
    <name evidence="2" type="ORF">ACFQ08_04045</name>
</gene>
<sequence>MTVLDALVTTACLYSAGLLTCLTTCGMYVATTPDITRFNPRGIGVRPGVLVALAVVGCSTVWPVTAALVAGDRLRRNLP</sequence>
<keyword evidence="1" id="KW-1133">Transmembrane helix</keyword>
<evidence type="ECO:0000313" key="3">
    <source>
        <dbReference type="Proteomes" id="UP001597024"/>
    </source>
</evidence>
<keyword evidence="1" id="KW-0812">Transmembrane</keyword>
<comment type="caution">
    <text evidence="2">The sequence shown here is derived from an EMBL/GenBank/DDBJ whole genome shotgun (WGS) entry which is preliminary data.</text>
</comment>
<evidence type="ECO:0000256" key="1">
    <source>
        <dbReference type="SAM" id="Phobius"/>
    </source>
</evidence>
<feature type="transmembrane region" description="Helical" evidence="1">
    <location>
        <begin position="7"/>
        <end position="29"/>
    </location>
</feature>
<dbReference type="Proteomes" id="UP001597024">
    <property type="component" value="Unassembled WGS sequence"/>
</dbReference>
<organism evidence="2 3">
    <name type="scientific">Streptosporangium algeriense</name>
    <dbReference type="NCBI Taxonomy" id="1682748"/>
    <lineage>
        <taxon>Bacteria</taxon>
        <taxon>Bacillati</taxon>
        <taxon>Actinomycetota</taxon>
        <taxon>Actinomycetes</taxon>
        <taxon>Streptosporangiales</taxon>
        <taxon>Streptosporangiaceae</taxon>
        <taxon>Streptosporangium</taxon>
    </lineage>
</organism>
<keyword evidence="1" id="KW-0472">Membrane</keyword>
<accession>A0ABW3DL64</accession>
<proteinExistence type="predicted"/>
<dbReference type="EMBL" id="JBHTHX010000066">
    <property type="protein sequence ID" value="MFD0883727.1"/>
    <property type="molecule type" value="Genomic_DNA"/>
</dbReference>
<reference evidence="3" key="1">
    <citation type="journal article" date="2019" name="Int. J. Syst. Evol. Microbiol.">
        <title>The Global Catalogue of Microorganisms (GCM) 10K type strain sequencing project: providing services to taxonomists for standard genome sequencing and annotation.</title>
        <authorList>
            <consortium name="The Broad Institute Genomics Platform"/>
            <consortium name="The Broad Institute Genome Sequencing Center for Infectious Disease"/>
            <person name="Wu L."/>
            <person name="Ma J."/>
        </authorList>
    </citation>
    <scope>NUCLEOTIDE SEQUENCE [LARGE SCALE GENOMIC DNA]</scope>
    <source>
        <strain evidence="3">CCUG 62974</strain>
    </source>
</reference>
<evidence type="ECO:0000313" key="2">
    <source>
        <dbReference type="EMBL" id="MFD0883727.1"/>
    </source>
</evidence>
<feature type="transmembrane region" description="Helical" evidence="1">
    <location>
        <begin position="49"/>
        <end position="70"/>
    </location>
</feature>
<name>A0ABW3DL64_9ACTN</name>
<protein>
    <submittedName>
        <fullName evidence="2">Uncharacterized protein</fullName>
    </submittedName>
</protein>
<keyword evidence="3" id="KW-1185">Reference proteome</keyword>